<organism evidence="2 3">
    <name type="scientific">Yoonia vestfoldensis</name>
    <dbReference type="NCBI Taxonomy" id="245188"/>
    <lineage>
        <taxon>Bacteria</taxon>
        <taxon>Pseudomonadati</taxon>
        <taxon>Pseudomonadota</taxon>
        <taxon>Alphaproteobacteria</taxon>
        <taxon>Rhodobacterales</taxon>
        <taxon>Paracoccaceae</taxon>
        <taxon>Yoonia</taxon>
    </lineage>
</organism>
<keyword evidence="1" id="KW-0472">Membrane</keyword>
<reference evidence="2 3" key="1">
    <citation type="submission" date="2017-05" db="EMBL/GenBank/DDBJ databases">
        <title>Genome Sequence of Loktanella vestfoldensis Strain SMR4r Isolated from a Culture of the Diatom Skeletonema marinoi.</title>
        <authorList>
            <person name="Topel M."/>
            <person name="Pinder M.I.M."/>
            <person name="Johansson O.N."/>
            <person name="Kourtchenko O."/>
            <person name="Godhe A."/>
            <person name="Clarke A.K."/>
        </authorList>
    </citation>
    <scope>NUCLEOTIDE SEQUENCE [LARGE SCALE GENOMIC DNA]</scope>
    <source>
        <strain evidence="2 3">SMR4r</strain>
    </source>
</reference>
<gene>
    <name evidence="2" type="ORF">LOKVESSMR4R_03044</name>
</gene>
<evidence type="ECO:0000313" key="3">
    <source>
        <dbReference type="Proteomes" id="UP000195273"/>
    </source>
</evidence>
<accession>A0A1Y0EG56</accession>
<keyword evidence="3" id="KW-1185">Reference proteome</keyword>
<keyword evidence="1" id="KW-0812">Transmembrane</keyword>
<dbReference type="KEGG" id="lvs:LOKVESSMR4R_03044"/>
<dbReference type="RefSeq" id="WP_204248684.1">
    <property type="nucleotide sequence ID" value="NZ_CP021431.1"/>
</dbReference>
<feature type="transmembrane region" description="Helical" evidence="1">
    <location>
        <begin position="29"/>
        <end position="46"/>
    </location>
</feature>
<evidence type="ECO:0000313" key="2">
    <source>
        <dbReference type="EMBL" id="ARU02331.1"/>
    </source>
</evidence>
<evidence type="ECO:0000256" key="1">
    <source>
        <dbReference type="SAM" id="Phobius"/>
    </source>
</evidence>
<protein>
    <submittedName>
        <fullName evidence="2">Uncharacterized protein</fullName>
    </submittedName>
</protein>
<feature type="transmembrane region" description="Helical" evidence="1">
    <location>
        <begin position="5"/>
        <end position="23"/>
    </location>
</feature>
<keyword evidence="1" id="KW-1133">Transmembrane helix</keyword>
<dbReference type="EMBL" id="CP021431">
    <property type="protein sequence ID" value="ARU02331.1"/>
    <property type="molecule type" value="Genomic_DNA"/>
</dbReference>
<dbReference type="AlphaFoldDB" id="A0A1Y0EG56"/>
<proteinExistence type="predicted"/>
<sequence>MFDRALAIFAFIMLCGFIAILVIELGRLDITVIAAITLALAGWDVLGRKKS</sequence>
<name>A0A1Y0EG56_9RHOB</name>
<dbReference type="Proteomes" id="UP000195273">
    <property type="component" value="Chromosome"/>
</dbReference>